<dbReference type="Proteomes" id="UP001529338">
    <property type="component" value="Unassembled WGS sequence"/>
</dbReference>
<comment type="caution">
    <text evidence="1">The sequence shown here is derived from an EMBL/GenBank/DDBJ whole genome shotgun (WGS) entry which is preliminary data.</text>
</comment>
<protein>
    <submittedName>
        <fullName evidence="1">Uncharacterized protein</fullName>
    </submittedName>
</protein>
<proteinExistence type="predicted"/>
<keyword evidence="2" id="KW-1185">Reference proteome</keyword>
<evidence type="ECO:0000313" key="1">
    <source>
        <dbReference type="EMBL" id="MDM7856356.1"/>
    </source>
</evidence>
<sequence>MPTTAPARTTLRSDASAVELDLADLDHVHMHVRTAPTGQGAYDGAALVCEAITHAREQQARHLDATLDGTAPACGIVLDALHARIGTEVRALAMHRAGASVLVDVDLLP</sequence>
<evidence type="ECO:0000313" key="2">
    <source>
        <dbReference type="Proteomes" id="UP001529338"/>
    </source>
</evidence>
<name>A0ABT7SJJ5_9CELL</name>
<reference evidence="1 2" key="1">
    <citation type="submission" date="2023-06" db="EMBL/GenBank/DDBJ databases">
        <title>Cellulomonas sp. MW4 Whole genome sequence.</title>
        <authorList>
            <person name="Park S."/>
        </authorList>
    </citation>
    <scope>NUCLEOTIDE SEQUENCE [LARGE SCALE GENOMIC DNA]</scope>
    <source>
        <strain evidence="1 2">MW4</strain>
    </source>
</reference>
<dbReference type="EMBL" id="JAUCGQ010000003">
    <property type="protein sequence ID" value="MDM7856356.1"/>
    <property type="molecule type" value="Genomic_DNA"/>
</dbReference>
<dbReference type="RefSeq" id="WP_289456517.1">
    <property type="nucleotide sequence ID" value="NZ_JAUCGQ010000003.1"/>
</dbReference>
<gene>
    <name evidence="1" type="ORF">QRT04_15570</name>
</gene>
<accession>A0ABT7SJJ5</accession>
<organism evidence="1 2">
    <name type="scientific">Cellulomonas alba</name>
    <dbReference type="NCBI Taxonomy" id="3053467"/>
    <lineage>
        <taxon>Bacteria</taxon>
        <taxon>Bacillati</taxon>
        <taxon>Actinomycetota</taxon>
        <taxon>Actinomycetes</taxon>
        <taxon>Micrococcales</taxon>
        <taxon>Cellulomonadaceae</taxon>
        <taxon>Cellulomonas</taxon>
    </lineage>
</organism>